<evidence type="ECO:0000313" key="5">
    <source>
        <dbReference type="Proteomes" id="UP000594903"/>
    </source>
</evidence>
<dbReference type="Gene3D" id="3.30.559.30">
    <property type="entry name" value="Nonribosomal peptide synthetase, condensation domain"/>
    <property type="match status" value="1"/>
</dbReference>
<dbReference type="InterPro" id="IPR036736">
    <property type="entry name" value="ACP-like_sf"/>
</dbReference>
<reference evidence="2 5" key="2">
    <citation type="submission" date="2020-12" db="EMBL/GenBank/DDBJ databases">
        <title>FDA dAtabase for Regulatory Grade micrObial Sequences (FDA-ARGOS): Supporting development and validation of Infectious Disease Dx tests.</title>
        <authorList>
            <person name="Sproer C."/>
            <person name="Gronow S."/>
            <person name="Severitt S."/>
            <person name="Schroder I."/>
            <person name="Tallon L."/>
            <person name="Sadzewicz L."/>
            <person name="Zhao X."/>
            <person name="Boylan J."/>
            <person name="Ott S."/>
            <person name="Bowen H."/>
            <person name="Vavikolanu K."/>
            <person name="Mehta A."/>
            <person name="Aluvathingal J."/>
            <person name="Nadendla S."/>
            <person name="Lowell S."/>
            <person name="Myers T."/>
            <person name="Yan Y."/>
            <person name="Sichtig H."/>
        </authorList>
    </citation>
    <scope>NUCLEOTIDE SEQUENCE [LARGE SCALE GENOMIC DNA]</scope>
    <source>
        <strain evidence="2 5">FDAARGOS_872</strain>
    </source>
</reference>
<evidence type="ECO:0000259" key="1">
    <source>
        <dbReference type="PROSITE" id="PS50075"/>
    </source>
</evidence>
<dbReference type="PROSITE" id="PS50075">
    <property type="entry name" value="CARRIER"/>
    <property type="match status" value="1"/>
</dbReference>
<keyword evidence="3" id="KW-0436">Ligase</keyword>
<dbReference type="OrthoDB" id="6297021at2"/>
<evidence type="ECO:0000313" key="3">
    <source>
        <dbReference type="EMBL" id="SUA57695.1"/>
    </source>
</evidence>
<dbReference type="Proteomes" id="UP000594903">
    <property type="component" value="Chromosome"/>
</dbReference>
<dbReference type="SUPFAM" id="SSF47336">
    <property type="entry name" value="ACP-like"/>
    <property type="match status" value="1"/>
</dbReference>
<dbReference type="EC" id="6.3.2.-" evidence="3"/>
<sequence length="632" mass="71396">MKKMTDLGLSAWIDSQKSGLTSFIYIEFKAHNLDLDLFVQSVHEVVNDTDVFEYLITQEGQLAAREDGTQSLHLNIMSMVGESNFGRREKTLGDLAKYGIDTPLNNSVFLIINCLKQANGVVRIVFMANMAILNPANLYSLIYKIAIDYQSNQSSAVNALWVVPNITANYPVTELTTERYADLTSSSIPSLPWKFYNESSGDVKNICYCLSHEIWKQLNELAAANGLEVSAMFRTILCVAVGLVSKEHRFRLNLPFFINIVDDDGTDSDYVEDFFLQDINLNFKEPLLNNINKLSDPNSFYGNKEYSGVEVLRNLTSKTGKQEIAPLVYTDLLNSGELFGGVIHKTFGEVEFCVSRGANVAIDVQVLRLRGSICFNWDINQDLISYEAANVLFETFKGLLEVFTSNQDAINLPLEQATSMFSFHETQGDELERQHLIAGKWLTNEKLQQLLAKILNRRVKVETDLTLIVDSAEYQPLSVHEIHNILSFHFLGQFAPKKIVVLPIKDFANYEQVLRDDEQNLLDTKLDSQSFAPIDVVNVVSIIFSHVLRRHLDVKTVKGVDFFDMGGNSLMATQVVIEINKYFIYTKIGIADVFRLRSINELAVYLYQQDPEFSLRVAKTVMNLLVSVGRGK</sequence>
<dbReference type="InterPro" id="IPR009081">
    <property type="entry name" value="PP-bd_ACP"/>
</dbReference>
<dbReference type="EMBL" id="CP065725">
    <property type="protein sequence ID" value="QPT39829.1"/>
    <property type="molecule type" value="Genomic_DNA"/>
</dbReference>
<evidence type="ECO:0000313" key="4">
    <source>
        <dbReference type="Proteomes" id="UP000254603"/>
    </source>
</evidence>
<proteinExistence type="predicted"/>
<dbReference type="EMBL" id="UGSB01000001">
    <property type="protein sequence ID" value="SUA57695.1"/>
    <property type="molecule type" value="Genomic_DNA"/>
</dbReference>
<dbReference type="SUPFAM" id="SSF52777">
    <property type="entry name" value="CoA-dependent acyltransferases"/>
    <property type="match status" value="1"/>
</dbReference>
<feature type="domain" description="Carrier" evidence="1">
    <location>
        <begin position="534"/>
        <end position="610"/>
    </location>
</feature>
<keyword evidence="5" id="KW-1185">Reference proteome</keyword>
<name>A0A378XHA8_9BURK</name>
<dbReference type="RefSeq" id="WP_018575387.1">
    <property type="nucleotide sequence ID" value="NZ_CP065725.1"/>
</dbReference>
<dbReference type="STRING" id="1122619.GCA_000373745_02205"/>
<dbReference type="Proteomes" id="UP000254603">
    <property type="component" value="Unassembled WGS sequence"/>
</dbReference>
<evidence type="ECO:0000313" key="2">
    <source>
        <dbReference type="EMBL" id="QPT39829.1"/>
    </source>
</evidence>
<reference evidence="3 4" key="1">
    <citation type="submission" date="2018-06" db="EMBL/GenBank/DDBJ databases">
        <authorList>
            <consortium name="Pathogen Informatics"/>
            <person name="Doyle S."/>
        </authorList>
    </citation>
    <scope>NUCLEOTIDE SEQUENCE [LARGE SCALE GENOMIC DNA]</scope>
    <source>
        <strain evidence="3 4">NCTC11997</strain>
    </source>
</reference>
<dbReference type="Pfam" id="PF00550">
    <property type="entry name" value="PP-binding"/>
    <property type="match status" value="1"/>
</dbReference>
<accession>A0A378XHA8</accession>
<dbReference type="GO" id="GO:0016874">
    <property type="term" value="F:ligase activity"/>
    <property type="evidence" value="ECO:0007669"/>
    <property type="project" value="UniProtKB-KW"/>
</dbReference>
<dbReference type="AlphaFoldDB" id="A0A378XHA8"/>
<organism evidence="3 4">
    <name type="scientific">Oligella ureolytica</name>
    <dbReference type="NCBI Taxonomy" id="90244"/>
    <lineage>
        <taxon>Bacteria</taxon>
        <taxon>Pseudomonadati</taxon>
        <taxon>Pseudomonadota</taxon>
        <taxon>Betaproteobacteria</taxon>
        <taxon>Burkholderiales</taxon>
        <taxon>Alcaligenaceae</taxon>
        <taxon>Oligella</taxon>
    </lineage>
</organism>
<dbReference type="Gene3D" id="1.10.1200.10">
    <property type="entry name" value="ACP-like"/>
    <property type="match status" value="1"/>
</dbReference>
<gene>
    <name evidence="3" type="primary">mbtB</name>
    <name evidence="2" type="ORF">I6G29_12025</name>
    <name evidence="3" type="ORF">NCTC11997_02479</name>
</gene>
<protein>
    <submittedName>
        <fullName evidence="2">Acyl carrier protein</fullName>
    </submittedName>
    <submittedName>
        <fullName evidence="3">Phenyloxazoline synthase MbtB</fullName>
        <ecNumber evidence="3">6.3.2.-</ecNumber>
    </submittedName>
</protein>